<dbReference type="Proteomes" id="UP000299102">
    <property type="component" value="Unassembled WGS sequence"/>
</dbReference>
<comment type="caution">
    <text evidence="2">The sequence shown here is derived from an EMBL/GenBank/DDBJ whole genome shotgun (WGS) entry which is preliminary data.</text>
</comment>
<dbReference type="AlphaFoldDB" id="A0A4C1XGI4"/>
<proteinExistence type="predicted"/>
<evidence type="ECO:0000256" key="1">
    <source>
        <dbReference type="SAM" id="MobiDB-lite"/>
    </source>
</evidence>
<feature type="region of interest" description="Disordered" evidence="1">
    <location>
        <begin position="1"/>
        <end position="41"/>
    </location>
</feature>
<keyword evidence="3" id="KW-1185">Reference proteome</keyword>
<reference evidence="2 3" key="1">
    <citation type="journal article" date="2019" name="Commun. Biol.">
        <title>The bagworm genome reveals a unique fibroin gene that provides high tensile strength.</title>
        <authorList>
            <person name="Kono N."/>
            <person name="Nakamura H."/>
            <person name="Ohtoshi R."/>
            <person name="Tomita M."/>
            <person name="Numata K."/>
            <person name="Arakawa K."/>
        </authorList>
    </citation>
    <scope>NUCLEOTIDE SEQUENCE [LARGE SCALE GENOMIC DNA]</scope>
</reference>
<evidence type="ECO:0000313" key="2">
    <source>
        <dbReference type="EMBL" id="GBP62293.1"/>
    </source>
</evidence>
<protein>
    <submittedName>
        <fullName evidence="2">Uncharacterized protein</fullName>
    </submittedName>
</protein>
<organism evidence="2 3">
    <name type="scientific">Eumeta variegata</name>
    <name type="common">Bagworm moth</name>
    <name type="synonym">Eumeta japonica</name>
    <dbReference type="NCBI Taxonomy" id="151549"/>
    <lineage>
        <taxon>Eukaryota</taxon>
        <taxon>Metazoa</taxon>
        <taxon>Ecdysozoa</taxon>
        <taxon>Arthropoda</taxon>
        <taxon>Hexapoda</taxon>
        <taxon>Insecta</taxon>
        <taxon>Pterygota</taxon>
        <taxon>Neoptera</taxon>
        <taxon>Endopterygota</taxon>
        <taxon>Lepidoptera</taxon>
        <taxon>Glossata</taxon>
        <taxon>Ditrysia</taxon>
        <taxon>Tineoidea</taxon>
        <taxon>Psychidae</taxon>
        <taxon>Oiketicinae</taxon>
        <taxon>Eumeta</taxon>
    </lineage>
</organism>
<dbReference type="EMBL" id="BGZK01000838">
    <property type="protein sequence ID" value="GBP62293.1"/>
    <property type="molecule type" value="Genomic_DNA"/>
</dbReference>
<sequence length="99" mass="11037">MDKRYVNPPECRPAVSNGGPEEAPPPAAPRRPPPAQRNEGDTLDLLARDIRAGAPGIKRTLDDFTWALKVSPHNIALHIHERADYLMAHVRRFLRVSIA</sequence>
<gene>
    <name evidence="2" type="ORF">EVAR_48466_1</name>
</gene>
<evidence type="ECO:0000313" key="3">
    <source>
        <dbReference type="Proteomes" id="UP000299102"/>
    </source>
</evidence>
<name>A0A4C1XGI4_EUMVA</name>
<feature type="compositionally biased region" description="Pro residues" evidence="1">
    <location>
        <begin position="22"/>
        <end position="35"/>
    </location>
</feature>
<accession>A0A4C1XGI4</accession>